<dbReference type="Pfam" id="PF00300">
    <property type="entry name" value="His_Phos_1"/>
    <property type="match status" value="1"/>
</dbReference>
<name>A0ABV6GEE0_9BACI</name>
<dbReference type="InterPro" id="IPR001345">
    <property type="entry name" value="PG/BPGM_mutase_AS"/>
</dbReference>
<dbReference type="PROSITE" id="PS00175">
    <property type="entry name" value="PG_MUTASE"/>
    <property type="match status" value="1"/>
</dbReference>
<dbReference type="Proteomes" id="UP001589854">
    <property type="component" value="Unassembled WGS sequence"/>
</dbReference>
<organism evidence="5 6">
    <name type="scientific">Metabacillus herbersteinensis</name>
    <dbReference type="NCBI Taxonomy" id="283816"/>
    <lineage>
        <taxon>Bacteria</taxon>
        <taxon>Bacillati</taxon>
        <taxon>Bacillota</taxon>
        <taxon>Bacilli</taxon>
        <taxon>Bacillales</taxon>
        <taxon>Bacillaceae</taxon>
        <taxon>Metabacillus</taxon>
    </lineage>
</organism>
<sequence length="207" mass="24284">MVVTLIRHGQTEPNERSQYLGWEDVSLSKKGLLTIRSLAEKDYPEGMLYVCSDLKRCQETFSILYKDKIDVVHVTKGWREINFGDWELQTYEELKHQMSYRNWLDDRYRVTPPNGESTLLFEKRMLTAWQMLIEMAQVKGTNELVIVTHGGPIQWFMSIAVPDEKAFFEWKPLYGEGYQIITTFERVKEGRPCISYQEVPFRGKANG</sequence>
<dbReference type="InterPro" id="IPR005952">
    <property type="entry name" value="Phosphogly_mut1"/>
</dbReference>
<dbReference type="InterPro" id="IPR029033">
    <property type="entry name" value="His_PPase_superfam"/>
</dbReference>
<evidence type="ECO:0000313" key="6">
    <source>
        <dbReference type="Proteomes" id="UP001589854"/>
    </source>
</evidence>
<dbReference type="CDD" id="cd07067">
    <property type="entry name" value="HP_PGM_like"/>
    <property type="match status" value="1"/>
</dbReference>
<evidence type="ECO:0000256" key="1">
    <source>
        <dbReference type="ARBA" id="ARBA00006717"/>
    </source>
</evidence>
<evidence type="ECO:0000256" key="3">
    <source>
        <dbReference type="ARBA" id="ARBA00023152"/>
    </source>
</evidence>
<dbReference type="EC" id="5.4.2.11" evidence="2"/>
<comment type="similarity">
    <text evidence="1">Belongs to the phosphoglycerate mutase family. BPG-dependent PGAM subfamily.</text>
</comment>
<dbReference type="SUPFAM" id="SSF53254">
    <property type="entry name" value="Phosphoglycerate mutase-like"/>
    <property type="match status" value="1"/>
</dbReference>
<dbReference type="SMART" id="SM00855">
    <property type="entry name" value="PGAM"/>
    <property type="match status" value="1"/>
</dbReference>
<comment type="caution">
    <text evidence="5">The sequence shown here is derived from an EMBL/GenBank/DDBJ whole genome shotgun (WGS) entry which is preliminary data.</text>
</comment>
<evidence type="ECO:0000313" key="5">
    <source>
        <dbReference type="EMBL" id="MFC0271554.1"/>
    </source>
</evidence>
<dbReference type="PANTHER" id="PTHR11931">
    <property type="entry name" value="PHOSPHOGLYCERATE MUTASE"/>
    <property type="match status" value="1"/>
</dbReference>
<proteinExistence type="inferred from homology"/>
<dbReference type="Gene3D" id="3.40.50.1240">
    <property type="entry name" value="Phosphoglycerate mutase-like"/>
    <property type="match status" value="1"/>
</dbReference>
<gene>
    <name evidence="5" type="ORF">ACFFIX_08810</name>
</gene>
<reference evidence="5 6" key="1">
    <citation type="submission" date="2024-09" db="EMBL/GenBank/DDBJ databases">
        <authorList>
            <person name="Sun Q."/>
            <person name="Mori K."/>
        </authorList>
    </citation>
    <scope>NUCLEOTIDE SEQUENCE [LARGE SCALE GENOMIC DNA]</scope>
    <source>
        <strain evidence="5 6">CCM 7228</strain>
    </source>
</reference>
<keyword evidence="3" id="KW-0324">Glycolysis</keyword>
<evidence type="ECO:0000256" key="4">
    <source>
        <dbReference type="ARBA" id="ARBA00023235"/>
    </source>
</evidence>
<evidence type="ECO:0000256" key="2">
    <source>
        <dbReference type="ARBA" id="ARBA00012028"/>
    </source>
</evidence>
<accession>A0ABV6GEE0</accession>
<protein>
    <recommendedName>
        <fullName evidence="2">phosphoglycerate mutase (2,3-diphosphoglycerate-dependent)</fullName>
        <ecNumber evidence="2">5.4.2.11</ecNumber>
    </recommendedName>
</protein>
<keyword evidence="6" id="KW-1185">Reference proteome</keyword>
<dbReference type="EMBL" id="JBHLVO010000005">
    <property type="protein sequence ID" value="MFC0271554.1"/>
    <property type="molecule type" value="Genomic_DNA"/>
</dbReference>
<keyword evidence="4" id="KW-0413">Isomerase</keyword>
<dbReference type="InterPro" id="IPR013078">
    <property type="entry name" value="His_Pase_superF_clade-1"/>
</dbReference>